<dbReference type="AlphaFoldDB" id="A0AAV7EHL7"/>
<evidence type="ECO:0000313" key="1">
    <source>
        <dbReference type="EMBL" id="KAG9447211.1"/>
    </source>
</evidence>
<name>A0AAV7EHL7_ARIFI</name>
<gene>
    <name evidence="1" type="ORF">H6P81_013339</name>
</gene>
<accession>A0AAV7EHL7</accession>
<organism evidence="1 2">
    <name type="scientific">Aristolochia fimbriata</name>
    <name type="common">White veined hardy Dutchman's pipe vine</name>
    <dbReference type="NCBI Taxonomy" id="158543"/>
    <lineage>
        <taxon>Eukaryota</taxon>
        <taxon>Viridiplantae</taxon>
        <taxon>Streptophyta</taxon>
        <taxon>Embryophyta</taxon>
        <taxon>Tracheophyta</taxon>
        <taxon>Spermatophyta</taxon>
        <taxon>Magnoliopsida</taxon>
        <taxon>Magnoliidae</taxon>
        <taxon>Piperales</taxon>
        <taxon>Aristolochiaceae</taxon>
        <taxon>Aristolochia</taxon>
    </lineage>
</organism>
<keyword evidence="2" id="KW-1185">Reference proteome</keyword>
<comment type="caution">
    <text evidence="1">The sequence shown here is derived from an EMBL/GenBank/DDBJ whole genome shotgun (WGS) entry which is preliminary data.</text>
</comment>
<proteinExistence type="predicted"/>
<reference evidence="1 2" key="1">
    <citation type="submission" date="2021-07" db="EMBL/GenBank/DDBJ databases">
        <title>The Aristolochia fimbriata genome: insights into angiosperm evolution, floral development and chemical biosynthesis.</title>
        <authorList>
            <person name="Jiao Y."/>
        </authorList>
    </citation>
    <scope>NUCLEOTIDE SEQUENCE [LARGE SCALE GENOMIC DNA]</scope>
    <source>
        <strain evidence="1">IBCAS-2021</strain>
        <tissue evidence="1">Leaf</tissue>
    </source>
</reference>
<dbReference type="Proteomes" id="UP000825729">
    <property type="component" value="Unassembled WGS sequence"/>
</dbReference>
<protein>
    <submittedName>
        <fullName evidence="1">Uncharacterized protein</fullName>
    </submittedName>
</protein>
<dbReference type="EMBL" id="JAINDJ010000005">
    <property type="protein sequence ID" value="KAG9447211.1"/>
    <property type="molecule type" value="Genomic_DNA"/>
</dbReference>
<sequence length="147" mass="16945">MDGLKIRGKIAPFPTKSPTFSLPRPDRNQFDFARIREHVRMKLPTFPHSSILRDISASAQPPLLLPLLISPLPNPAPFFFTVSKSSYLRLTRCLQLEAGRPVDEDNYFYTQSNKNVCWMQREKPLFMLPNSALVLQKTCKLRWKVTA</sequence>
<evidence type="ECO:0000313" key="2">
    <source>
        <dbReference type="Proteomes" id="UP000825729"/>
    </source>
</evidence>